<dbReference type="OMA" id="HVYETEP"/>
<accession>K0SK57</accession>
<dbReference type="GO" id="GO:0045046">
    <property type="term" value="P:protein import into peroxisome membrane"/>
    <property type="evidence" value="ECO:0007669"/>
    <property type="project" value="TreeGrafter"/>
</dbReference>
<evidence type="ECO:0000313" key="3">
    <source>
        <dbReference type="Proteomes" id="UP000266841"/>
    </source>
</evidence>
<dbReference type="PANTHER" id="PTHR12774:SF2">
    <property type="entry name" value="PEROXISOMAL BIOGENESIS FACTOR 19"/>
    <property type="match status" value="1"/>
</dbReference>
<dbReference type="PANTHER" id="PTHR12774">
    <property type="entry name" value="PEROXISOMAL BIOGENESIS FACTOR 19"/>
    <property type="match status" value="1"/>
</dbReference>
<dbReference type="Gene3D" id="1.20.120.900">
    <property type="entry name" value="Pex19, mPTS binding domain"/>
    <property type="match status" value="1"/>
</dbReference>
<dbReference type="EMBL" id="AGNL01020073">
    <property type="protein sequence ID" value="EJK61386.1"/>
    <property type="molecule type" value="Genomic_DNA"/>
</dbReference>
<organism evidence="2 3">
    <name type="scientific">Thalassiosira oceanica</name>
    <name type="common">Marine diatom</name>
    <dbReference type="NCBI Taxonomy" id="159749"/>
    <lineage>
        <taxon>Eukaryota</taxon>
        <taxon>Sar</taxon>
        <taxon>Stramenopiles</taxon>
        <taxon>Ochrophyta</taxon>
        <taxon>Bacillariophyta</taxon>
        <taxon>Coscinodiscophyceae</taxon>
        <taxon>Thalassiosirophycidae</taxon>
        <taxon>Thalassiosirales</taxon>
        <taxon>Thalassiosiraceae</taxon>
        <taxon>Thalassiosira</taxon>
    </lineage>
</organism>
<feature type="compositionally biased region" description="Polar residues" evidence="1">
    <location>
        <begin position="38"/>
        <end position="48"/>
    </location>
</feature>
<dbReference type="OrthoDB" id="21292at2759"/>
<proteinExistence type="predicted"/>
<gene>
    <name evidence="2" type="ORF">THAOC_18139</name>
</gene>
<feature type="region of interest" description="Disordered" evidence="1">
    <location>
        <begin position="167"/>
        <end position="210"/>
    </location>
</feature>
<protein>
    <recommendedName>
        <fullName evidence="4">Peroxin-19</fullName>
    </recommendedName>
</protein>
<dbReference type="eggNOG" id="KOG3133">
    <property type="taxonomic scope" value="Eukaryota"/>
</dbReference>
<dbReference type="Pfam" id="PF04614">
    <property type="entry name" value="Pex19"/>
    <property type="match status" value="1"/>
</dbReference>
<dbReference type="AlphaFoldDB" id="K0SK57"/>
<evidence type="ECO:0000256" key="1">
    <source>
        <dbReference type="SAM" id="MobiDB-lite"/>
    </source>
</evidence>
<feature type="compositionally biased region" description="Acidic residues" evidence="1">
    <location>
        <begin position="13"/>
        <end position="26"/>
    </location>
</feature>
<comment type="caution">
    <text evidence="2">The sequence shown here is derived from an EMBL/GenBank/DDBJ whole genome shotgun (WGS) entry which is preliminary data.</text>
</comment>
<dbReference type="InterPro" id="IPR038322">
    <property type="entry name" value="Pex19_C_sf"/>
</dbReference>
<dbReference type="Proteomes" id="UP000266841">
    <property type="component" value="Unassembled WGS sequence"/>
</dbReference>
<name>K0SK57_THAOC</name>
<dbReference type="GO" id="GO:0005778">
    <property type="term" value="C:peroxisomal membrane"/>
    <property type="evidence" value="ECO:0007669"/>
    <property type="project" value="TreeGrafter"/>
</dbReference>
<dbReference type="InterPro" id="IPR006708">
    <property type="entry name" value="Pex19"/>
</dbReference>
<keyword evidence="3" id="KW-1185">Reference proteome</keyword>
<dbReference type="GO" id="GO:0033328">
    <property type="term" value="F:peroxisome membrane targeting sequence binding"/>
    <property type="evidence" value="ECO:0007669"/>
    <property type="project" value="TreeGrafter"/>
</dbReference>
<feature type="region of interest" description="Disordered" evidence="1">
    <location>
        <begin position="1"/>
        <end position="105"/>
    </location>
</feature>
<evidence type="ECO:0008006" key="4">
    <source>
        <dbReference type="Google" id="ProtNLM"/>
    </source>
</evidence>
<sequence>MDAAERQKILDAALDELDESDSDEEADRPKCNLDETVTPCSLSGSGQSPGVPYSLDYLAGIKSKDRNRRQSSAAAAESRCRPIFGPEPPSKQTNKEKAAHQGPLAGLNVADEAGLAASLEGMMKQFTDGLGPGFDESDLNGLGDLQNAEKAMEEMFHKILVGAGDATPNNSSGVSDRVAASPPVCVGGDDGDISTKQNAPDSGGEEPDVDESINRLLDGINKASREPPTMPSSADIDPSQFEKFGEEMMSSIMKDFEKFGGSKDSDDAIDGVMKQLLSKDLMYEPMKEVSARFPKWLAENKEDLSEEDYQKYGTQYQFFQRIVHVYETEPDNFPRIQELMQQIQDFGQPPVDIIRSLAPELEFDSDGMPMMMGGGEGGIPGMPQMGNEQCVIS</sequence>
<evidence type="ECO:0000313" key="2">
    <source>
        <dbReference type="EMBL" id="EJK61386.1"/>
    </source>
</evidence>
<reference evidence="2 3" key="1">
    <citation type="journal article" date="2012" name="Genome Biol.">
        <title>Genome and low-iron response of an oceanic diatom adapted to chronic iron limitation.</title>
        <authorList>
            <person name="Lommer M."/>
            <person name="Specht M."/>
            <person name="Roy A.S."/>
            <person name="Kraemer L."/>
            <person name="Andreson R."/>
            <person name="Gutowska M.A."/>
            <person name="Wolf J."/>
            <person name="Bergner S.V."/>
            <person name="Schilhabel M.B."/>
            <person name="Klostermeier U.C."/>
            <person name="Beiko R.G."/>
            <person name="Rosenstiel P."/>
            <person name="Hippler M."/>
            <person name="Laroche J."/>
        </authorList>
    </citation>
    <scope>NUCLEOTIDE SEQUENCE [LARGE SCALE GENOMIC DNA]</scope>
    <source>
        <strain evidence="2 3">CCMP1005</strain>
    </source>
</reference>